<evidence type="ECO:0000313" key="2">
    <source>
        <dbReference type="Proteomes" id="UP000177025"/>
    </source>
</evidence>
<evidence type="ECO:0000313" key="1">
    <source>
        <dbReference type="EMBL" id="OGC42417.1"/>
    </source>
</evidence>
<evidence type="ECO:0008006" key="3">
    <source>
        <dbReference type="Google" id="ProtNLM"/>
    </source>
</evidence>
<comment type="caution">
    <text evidence="1">The sequence shown here is derived from an EMBL/GenBank/DDBJ whole genome shotgun (WGS) entry which is preliminary data.</text>
</comment>
<gene>
    <name evidence="1" type="ORF">A2Y85_02510</name>
</gene>
<name>A0A1F4UBX0_UNCW3</name>
<sequence>MGVRVTPELDTLNSLAVIADLGVEREPDISFDGENYLVVWSDGIFGYDHRVRAARVTPTGAVIDTGIYFGIGAQLEYRPCVDFDGDRYLAVWYNYSDDPHGLFGRFINTQCQLEGDKIEIRIFGYGYPFEPDIAFCDSNYLIVWNEISATVDDDVYGQIVARNGELINGPIPIAISSDYENAPRVCASTDLFLVVWNRNSIVYGQWISILGDLIGGDFRISVTDNDNRNSPDVAISEENALIAWHEYHTNNFDIYGNTTRILSTVENKYEDLRAQYYRTIFIGNKMDIPWILNKRIYDINGCEVNRTRMIPGIYFIEIEDETYIKAVKVE</sequence>
<accession>A0A1F4UBX0</accession>
<protein>
    <recommendedName>
        <fullName evidence="3">DUF2341 domain-containing protein</fullName>
    </recommendedName>
</protein>
<dbReference type="EMBL" id="MEUM01000067">
    <property type="protein sequence ID" value="OGC42417.1"/>
    <property type="molecule type" value="Genomic_DNA"/>
</dbReference>
<organism evidence="1 2">
    <name type="scientific">candidate division WOR-3 bacterium RBG_13_43_14</name>
    <dbReference type="NCBI Taxonomy" id="1802590"/>
    <lineage>
        <taxon>Bacteria</taxon>
        <taxon>Bacteria division WOR-3</taxon>
    </lineage>
</organism>
<dbReference type="AlphaFoldDB" id="A0A1F4UBX0"/>
<proteinExistence type="predicted"/>
<dbReference type="Proteomes" id="UP000177025">
    <property type="component" value="Unassembled WGS sequence"/>
</dbReference>
<reference evidence="1 2" key="1">
    <citation type="journal article" date="2016" name="Nat. Commun.">
        <title>Thousands of microbial genomes shed light on interconnected biogeochemical processes in an aquifer system.</title>
        <authorList>
            <person name="Anantharaman K."/>
            <person name="Brown C.T."/>
            <person name="Hug L.A."/>
            <person name="Sharon I."/>
            <person name="Castelle C.J."/>
            <person name="Probst A.J."/>
            <person name="Thomas B.C."/>
            <person name="Singh A."/>
            <person name="Wilkins M.J."/>
            <person name="Karaoz U."/>
            <person name="Brodie E.L."/>
            <person name="Williams K.H."/>
            <person name="Hubbard S.S."/>
            <person name="Banfield J.F."/>
        </authorList>
    </citation>
    <scope>NUCLEOTIDE SEQUENCE [LARGE SCALE GENOMIC DNA]</scope>
</reference>